<sequence>MGERAVGRAASTKANIMLPRYVAFCFLIWCGDAFQRPTIPMHHHLGPLSSDTTTEAVLLPTKPKNSPYSAAQIFEAQASAEAQARIAFDAFAMNALFVNVDEQPEPMACAISVDSPTSQLPLDLSPGCLLRIGPNGASTNDGFLDGDGLVHAITIPPPGQQSNVMYSSTYVDTKGRKLERAAANGRTFLGTLGAAPEGLPMLANLFRNGITFGTMDVQKDTCNTALAVSGRRILALMEQAPPSEIKISKMGRMRTVESFARLDGAVPPAPINGGSFGAHGRTDPTTGERVHVSYQSTSRPYVRIDTFSDDWKLLSTVGVDVPSPVMVHDLALTPNYTIILDFPLTIRPRRMLLSNKFPVEYEPQNGARIGLTPRGRNGGETQWFDVENGVVLHAANAFEMDDGKVVIHAFKSFPTEKSSYILDFTPSFLYEWILDPTTGKTIKEHCINPNILVEFPICEISGQKASTVYGLVTTGIGGPLLQFKTPQSAVLLDSVAKFALEDDAVLGWQKGDLVDRFDLPARWHFVSEPTIANKTSSEGHYVLLLATFVPPADDSNKRDHVTVARDGKSMRTQLLILEGEAISNGPVTIVDLPHYVNYGLHSAFIDWSILE</sequence>
<proteinExistence type="inferred from homology"/>
<dbReference type="Pfam" id="PF03055">
    <property type="entry name" value="RPE65"/>
    <property type="match status" value="1"/>
</dbReference>
<evidence type="ECO:0000313" key="5">
    <source>
        <dbReference type="EMBL" id="KAL3759418.1"/>
    </source>
</evidence>
<gene>
    <name evidence="5" type="ORF">ACHAWU_000717</name>
</gene>
<evidence type="ECO:0000256" key="1">
    <source>
        <dbReference type="ARBA" id="ARBA00006787"/>
    </source>
</evidence>
<feature type="binding site" evidence="4">
    <location>
        <position position="601"/>
    </location>
    <ligand>
        <name>Fe cation</name>
        <dbReference type="ChEBI" id="CHEBI:24875"/>
        <note>catalytic</note>
    </ligand>
</feature>
<dbReference type="GO" id="GO:0046872">
    <property type="term" value="F:metal ion binding"/>
    <property type="evidence" value="ECO:0007669"/>
    <property type="project" value="UniProtKB-KW"/>
</dbReference>
<organism evidence="5 6">
    <name type="scientific">Discostella pseudostelligera</name>
    <dbReference type="NCBI Taxonomy" id="259834"/>
    <lineage>
        <taxon>Eukaryota</taxon>
        <taxon>Sar</taxon>
        <taxon>Stramenopiles</taxon>
        <taxon>Ochrophyta</taxon>
        <taxon>Bacillariophyta</taxon>
        <taxon>Coscinodiscophyceae</taxon>
        <taxon>Thalassiosirophycidae</taxon>
        <taxon>Stephanodiscales</taxon>
        <taxon>Stephanodiscaceae</taxon>
        <taxon>Discostella</taxon>
    </lineage>
</organism>
<evidence type="ECO:0000256" key="4">
    <source>
        <dbReference type="PIRSR" id="PIRSR604294-1"/>
    </source>
</evidence>
<accession>A0ABD3M6P3</accession>
<name>A0ABD3M6P3_9STRA</name>
<evidence type="ECO:0000256" key="2">
    <source>
        <dbReference type="ARBA" id="ARBA00022723"/>
    </source>
</evidence>
<protein>
    <submittedName>
        <fullName evidence="5">Uncharacterized protein</fullName>
    </submittedName>
</protein>
<dbReference type="AlphaFoldDB" id="A0ABD3M6P3"/>
<dbReference type="PANTHER" id="PTHR10543:SF142">
    <property type="entry name" value="OS06G0162550 PROTEIN"/>
    <property type="match status" value="1"/>
</dbReference>
<dbReference type="InterPro" id="IPR004294">
    <property type="entry name" value="Carotenoid_Oase"/>
</dbReference>
<feature type="binding site" evidence="4">
    <location>
        <position position="393"/>
    </location>
    <ligand>
        <name>Fe cation</name>
        <dbReference type="ChEBI" id="CHEBI:24875"/>
        <note>catalytic</note>
    </ligand>
</feature>
<dbReference type="EMBL" id="JALLBG020000200">
    <property type="protein sequence ID" value="KAL3759418.1"/>
    <property type="molecule type" value="Genomic_DNA"/>
</dbReference>
<reference evidence="5 6" key="1">
    <citation type="submission" date="2024-10" db="EMBL/GenBank/DDBJ databases">
        <title>Updated reference genomes for cyclostephanoid diatoms.</title>
        <authorList>
            <person name="Roberts W.R."/>
            <person name="Alverson A.J."/>
        </authorList>
    </citation>
    <scope>NUCLEOTIDE SEQUENCE [LARGE SCALE GENOMIC DNA]</scope>
    <source>
        <strain evidence="5 6">AJA232-27</strain>
    </source>
</reference>
<keyword evidence="6" id="KW-1185">Reference proteome</keyword>
<dbReference type="PANTHER" id="PTHR10543">
    <property type="entry name" value="BETA-CAROTENE DIOXYGENASE"/>
    <property type="match status" value="1"/>
</dbReference>
<feature type="binding site" evidence="4">
    <location>
        <position position="328"/>
    </location>
    <ligand>
        <name>Fe cation</name>
        <dbReference type="ChEBI" id="CHEBI:24875"/>
        <note>catalytic</note>
    </ligand>
</feature>
<dbReference type="Proteomes" id="UP001530293">
    <property type="component" value="Unassembled WGS sequence"/>
</dbReference>
<evidence type="ECO:0000313" key="6">
    <source>
        <dbReference type="Proteomes" id="UP001530293"/>
    </source>
</evidence>
<evidence type="ECO:0000256" key="3">
    <source>
        <dbReference type="ARBA" id="ARBA00023004"/>
    </source>
</evidence>
<comment type="similarity">
    <text evidence="1">Belongs to the carotenoid oxygenase family.</text>
</comment>
<keyword evidence="2 4" id="KW-0479">Metal-binding</keyword>
<comment type="cofactor">
    <cofactor evidence="4">
        <name>Fe(2+)</name>
        <dbReference type="ChEBI" id="CHEBI:29033"/>
    </cofactor>
    <text evidence="4">Binds 1 Fe(2+) ion per subunit.</text>
</comment>
<keyword evidence="3 4" id="KW-0408">Iron</keyword>
<comment type="caution">
    <text evidence="5">The sequence shown here is derived from an EMBL/GenBank/DDBJ whole genome shotgun (WGS) entry which is preliminary data.</text>
</comment>
<feature type="binding site" evidence="4">
    <location>
        <position position="279"/>
    </location>
    <ligand>
        <name>Fe cation</name>
        <dbReference type="ChEBI" id="CHEBI:24875"/>
        <note>catalytic</note>
    </ligand>
</feature>